<reference evidence="3 4" key="1">
    <citation type="submission" date="2019-11" db="EMBL/GenBank/DDBJ databases">
        <authorList>
            <person name="Zheng R.K."/>
            <person name="Sun C.M."/>
        </authorList>
    </citation>
    <scope>NUCLEOTIDE SEQUENCE [LARGE SCALE GENOMIC DNA]</scope>
    <source>
        <strain evidence="3 4">WC007</strain>
    </source>
</reference>
<dbReference type="AlphaFoldDB" id="A0A6I6JRV8"/>
<protein>
    <submittedName>
        <fullName evidence="3">SMP-30/gluconolactonase/LRE family protein</fullName>
    </submittedName>
</protein>
<evidence type="ECO:0000313" key="4">
    <source>
        <dbReference type="Proteomes" id="UP000428260"/>
    </source>
</evidence>
<dbReference type="RefSeq" id="WP_158862982.1">
    <property type="nucleotide sequence ID" value="NZ_CP046401.1"/>
</dbReference>
<dbReference type="Pfam" id="PF08450">
    <property type="entry name" value="SGL"/>
    <property type="match status" value="1"/>
</dbReference>
<sequence length="295" mass="33174">MKKLGLLLFFVIILYSVVFGQGRSFIVRGAQLEKAGTGYSFTEGPAVAPDGRVYFTDQPNDKIYVWDEKEGISLWLEGTNRSNGLYFNRKGELVTCADLYNQLAYFDANKGLNILHEGYNGKLLNAPNDLWIAPDDGIYFSDPYYHRKWWEKGRGEEQEVRGVYYLNPNGKIIRVIDDFKQPNGLIGTPSGKILYVSDINDGKIWKYDIQPDGSLANKTFFAPKGSDGMTIDNAGNIYLTSGKVWVYSPTGELVQEIEVPEKPSNVCFGGKKRNILFITARTSVYTIKLKVKGVD</sequence>
<dbReference type="Gene3D" id="2.120.10.30">
    <property type="entry name" value="TolB, C-terminal domain"/>
    <property type="match status" value="1"/>
</dbReference>
<gene>
    <name evidence="3" type="ORF">GM418_02925</name>
</gene>
<proteinExistence type="predicted"/>
<dbReference type="PANTHER" id="PTHR47572">
    <property type="entry name" value="LIPOPROTEIN-RELATED"/>
    <property type="match status" value="1"/>
</dbReference>
<dbReference type="InterPro" id="IPR051262">
    <property type="entry name" value="SMP-30/CGR1_Lactonase"/>
</dbReference>
<evidence type="ECO:0000313" key="3">
    <source>
        <dbReference type="EMBL" id="QGY42643.1"/>
    </source>
</evidence>
<dbReference type="SUPFAM" id="SSF63829">
    <property type="entry name" value="Calcium-dependent phosphotriesterase"/>
    <property type="match status" value="1"/>
</dbReference>
<evidence type="ECO:0000259" key="2">
    <source>
        <dbReference type="Pfam" id="PF08450"/>
    </source>
</evidence>
<accession>A0A6I6JRV8</accession>
<dbReference type="EMBL" id="CP046401">
    <property type="protein sequence ID" value="QGY42643.1"/>
    <property type="molecule type" value="Genomic_DNA"/>
</dbReference>
<organism evidence="3 4">
    <name type="scientific">Maribellus comscasis</name>
    <dbReference type="NCBI Taxonomy" id="2681766"/>
    <lineage>
        <taxon>Bacteria</taxon>
        <taxon>Pseudomonadati</taxon>
        <taxon>Bacteroidota</taxon>
        <taxon>Bacteroidia</taxon>
        <taxon>Marinilabiliales</taxon>
        <taxon>Prolixibacteraceae</taxon>
        <taxon>Maribellus</taxon>
    </lineage>
</organism>
<dbReference type="KEGG" id="mcos:GM418_02925"/>
<evidence type="ECO:0000256" key="1">
    <source>
        <dbReference type="ARBA" id="ARBA00022801"/>
    </source>
</evidence>
<feature type="domain" description="SMP-30/Gluconolactonase/LRE-like region" evidence="2">
    <location>
        <begin position="41"/>
        <end position="280"/>
    </location>
</feature>
<name>A0A6I6JRV8_9BACT</name>
<dbReference type="InterPro" id="IPR013658">
    <property type="entry name" value="SGL"/>
</dbReference>
<keyword evidence="4" id="KW-1185">Reference proteome</keyword>
<keyword evidence="1" id="KW-0378">Hydrolase</keyword>
<dbReference type="InterPro" id="IPR011042">
    <property type="entry name" value="6-blade_b-propeller_TolB-like"/>
</dbReference>
<dbReference type="Proteomes" id="UP000428260">
    <property type="component" value="Chromosome"/>
</dbReference>
<dbReference type="GO" id="GO:0016787">
    <property type="term" value="F:hydrolase activity"/>
    <property type="evidence" value="ECO:0007669"/>
    <property type="project" value="UniProtKB-KW"/>
</dbReference>
<dbReference type="PANTHER" id="PTHR47572:SF4">
    <property type="entry name" value="LACTONASE DRP35"/>
    <property type="match status" value="1"/>
</dbReference>